<dbReference type="NCBIfam" id="TIGR00254">
    <property type="entry name" value="GGDEF"/>
    <property type="match status" value="1"/>
</dbReference>
<dbReference type="AlphaFoldDB" id="A0A2C8F9N1"/>
<keyword evidence="6" id="KW-1185">Reference proteome</keyword>
<keyword evidence="3" id="KW-1133">Transmembrane helix</keyword>
<dbReference type="Gene3D" id="3.30.70.270">
    <property type="match status" value="1"/>
</dbReference>
<dbReference type="PROSITE" id="PS50887">
    <property type="entry name" value="GGDEF"/>
    <property type="match status" value="1"/>
</dbReference>
<dbReference type="InterPro" id="IPR043128">
    <property type="entry name" value="Rev_trsase/Diguanyl_cyclase"/>
</dbReference>
<evidence type="ECO:0000256" key="3">
    <source>
        <dbReference type="SAM" id="Phobius"/>
    </source>
</evidence>
<gene>
    <name evidence="5" type="ORF">DPRO_2225</name>
</gene>
<dbReference type="SUPFAM" id="SSF55073">
    <property type="entry name" value="Nucleotide cyclase"/>
    <property type="match status" value="1"/>
</dbReference>
<dbReference type="GO" id="GO:0052621">
    <property type="term" value="F:diguanylate cyclase activity"/>
    <property type="evidence" value="ECO:0007669"/>
    <property type="project" value="UniProtKB-EC"/>
</dbReference>
<name>A0A2C8F9N1_9BACT</name>
<dbReference type="InterPro" id="IPR000160">
    <property type="entry name" value="GGDEF_dom"/>
</dbReference>
<reference evidence="6" key="1">
    <citation type="submission" date="2017-09" db="EMBL/GenBank/DDBJ databases">
        <authorList>
            <person name="Regsiter A."/>
            <person name="William W."/>
        </authorList>
    </citation>
    <scope>NUCLEOTIDE SEQUENCE [LARGE SCALE GENOMIC DNA]</scope>
    <source>
        <strain evidence="6">500-1</strain>
    </source>
</reference>
<dbReference type="InterPro" id="IPR050469">
    <property type="entry name" value="Diguanylate_Cyclase"/>
</dbReference>
<dbReference type="Proteomes" id="UP000219215">
    <property type="component" value="Chromosome DPRO"/>
</dbReference>
<feature type="transmembrane region" description="Helical" evidence="3">
    <location>
        <begin position="54"/>
        <end position="74"/>
    </location>
</feature>
<dbReference type="EMBL" id="LT907975">
    <property type="protein sequence ID" value="SOB59130.1"/>
    <property type="molecule type" value="Genomic_DNA"/>
</dbReference>
<dbReference type="RefSeq" id="WP_097012044.1">
    <property type="nucleotide sequence ID" value="NZ_LT907975.1"/>
</dbReference>
<dbReference type="CDD" id="cd01949">
    <property type="entry name" value="GGDEF"/>
    <property type="match status" value="1"/>
</dbReference>
<feature type="transmembrane region" description="Helical" evidence="3">
    <location>
        <begin position="16"/>
        <end position="42"/>
    </location>
</feature>
<accession>A0A2C8F9N1</accession>
<sequence>MKHDIQSVHSLKKRYTLYYVFSLVVLGLLFCANFGIIYTLVVTPPDEPATVMKYVYLIMIAGFILLVAQGLLVFTRFLSLLGNEAETIRSLNDELEQHSVLDSLTKVFNRHKFESVANREMQNVRRYNSPLTGIMFDVDGFKGINEEYGYGTGDRLLANMAQYIKGKLRNSDYIFRWRGGKFIILAPHTDAEKAVMLAEKLRQMIGHKLFGGKIRMTLSLGVVQATQEDTLETFLQRIQSALTAAKSKGKNRVVLGER</sequence>
<comment type="catalytic activity">
    <reaction evidence="2">
        <text>2 GTP = 3',3'-c-di-GMP + 2 diphosphate</text>
        <dbReference type="Rhea" id="RHEA:24898"/>
        <dbReference type="ChEBI" id="CHEBI:33019"/>
        <dbReference type="ChEBI" id="CHEBI:37565"/>
        <dbReference type="ChEBI" id="CHEBI:58805"/>
        <dbReference type="EC" id="2.7.7.65"/>
    </reaction>
</comment>
<dbReference type="PANTHER" id="PTHR45138:SF9">
    <property type="entry name" value="DIGUANYLATE CYCLASE DGCM-RELATED"/>
    <property type="match status" value="1"/>
</dbReference>
<dbReference type="PANTHER" id="PTHR45138">
    <property type="entry name" value="REGULATORY COMPONENTS OF SENSORY TRANSDUCTION SYSTEM"/>
    <property type="match status" value="1"/>
</dbReference>
<evidence type="ECO:0000256" key="1">
    <source>
        <dbReference type="ARBA" id="ARBA00012528"/>
    </source>
</evidence>
<evidence type="ECO:0000313" key="6">
    <source>
        <dbReference type="Proteomes" id="UP000219215"/>
    </source>
</evidence>
<keyword evidence="3" id="KW-0812">Transmembrane</keyword>
<keyword evidence="3" id="KW-0472">Membrane</keyword>
<evidence type="ECO:0000313" key="5">
    <source>
        <dbReference type="EMBL" id="SOB59130.1"/>
    </source>
</evidence>
<dbReference type="OrthoDB" id="8554767at2"/>
<evidence type="ECO:0000256" key="2">
    <source>
        <dbReference type="ARBA" id="ARBA00034247"/>
    </source>
</evidence>
<dbReference type="GO" id="GO:0005886">
    <property type="term" value="C:plasma membrane"/>
    <property type="evidence" value="ECO:0007669"/>
    <property type="project" value="TreeGrafter"/>
</dbReference>
<feature type="domain" description="GGDEF" evidence="4">
    <location>
        <begin position="129"/>
        <end position="258"/>
    </location>
</feature>
<dbReference type="Pfam" id="PF00990">
    <property type="entry name" value="GGDEF"/>
    <property type="match status" value="1"/>
</dbReference>
<dbReference type="KEGG" id="pprf:DPRO_2225"/>
<dbReference type="EC" id="2.7.7.65" evidence="1"/>
<evidence type="ECO:0000259" key="4">
    <source>
        <dbReference type="PROSITE" id="PS50887"/>
    </source>
</evidence>
<dbReference type="InterPro" id="IPR029787">
    <property type="entry name" value="Nucleotide_cyclase"/>
</dbReference>
<dbReference type="GO" id="GO:0043709">
    <property type="term" value="P:cell adhesion involved in single-species biofilm formation"/>
    <property type="evidence" value="ECO:0007669"/>
    <property type="project" value="TreeGrafter"/>
</dbReference>
<dbReference type="SMART" id="SM00267">
    <property type="entry name" value="GGDEF"/>
    <property type="match status" value="1"/>
</dbReference>
<protein>
    <recommendedName>
        <fullName evidence="1">diguanylate cyclase</fullName>
        <ecNumber evidence="1">2.7.7.65</ecNumber>
    </recommendedName>
</protein>
<dbReference type="GO" id="GO:1902201">
    <property type="term" value="P:negative regulation of bacterial-type flagellum-dependent cell motility"/>
    <property type="evidence" value="ECO:0007669"/>
    <property type="project" value="TreeGrafter"/>
</dbReference>
<proteinExistence type="predicted"/>
<organism evidence="5 6">
    <name type="scientific">Pseudodesulfovibrio profundus</name>
    <dbReference type="NCBI Taxonomy" id="57320"/>
    <lineage>
        <taxon>Bacteria</taxon>
        <taxon>Pseudomonadati</taxon>
        <taxon>Thermodesulfobacteriota</taxon>
        <taxon>Desulfovibrionia</taxon>
        <taxon>Desulfovibrionales</taxon>
        <taxon>Desulfovibrionaceae</taxon>
    </lineage>
</organism>